<dbReference type="GO" id="GO:0006488">
    <property type="term" value="P:dolichol-linked oligosaccharide biosynthetic process"/>
    <property type="evidence" value="ECO:0007669"/>
    <property type="project" value="InterPro"/>
</dbReference>
<dbReference type="Gene3D" id="3.40.50.2000">
    <property type="entry name" value="Glycogen Phosphorylase B"/>
    <property type="match status" value="1"/>
</dbReference>
<evidence type="ECO:0000313" key="7">
    <source>
        <dbReference type="Proteomes" id="UP001268683"/>
    </source>
</evidence>
<dbReference type="PANTHER" id="PTHR12154:SF4">
    <property type="entry name" value="UDP-N-ACETYLGLUCOSAMINE TRANSFERASE SUBUNIT ALG14 HOMOLOG"/>
    <property type="match status" value="1"/>
</dbReference>
<keyword evidence="3" id="KW-0256">Endoplasmic reticulum</keyword>
<keyword evidence="2" id="KW-0812">Transmembrane</keyword>
<proteinExistence type="predicted"/>
<evidence type="ECO:0000256" key="4">
    <source>
        <dbReference type="ARBA" id="ARBA00022989"/>
    </source>
</evidence>
<evidence type="ECO:0000256" key="2">
    <source>
        <dbReference type="ARBA" id="ARBA00022692"/>
    </source>
</evidence>
<reference evidence="6" key="1">
    <citation type="submission" date="2023-04" db="EMBL/GenBank/DDBJ databases">
        <title>Complete genome sequence of Temperatibacter marinus.</title>
        <authorList>
            <person name="Rong J.-C."/>
            <person name="Yi M.-L."/>
            <person name="Zhao Q."/>
        </authorList>
    </citation>
    <scope>NUCLEOTIDE SEQUENCE</scope>
    <source>
        <strain evidence="6">NBRC 110045</strain>
    </source>
</reference>
<evidence type="ECO:0000256" key="3">
    <source>
        <dbReference type="ARBA" id="ARBA00022824"/>
    </source>
</evidence>
<dbReference type="GO" id="GO:0004577">
    <property type="term" value="F:N-acetylglucosaminyldiphosphodolichol N-acetylglucosaminyltransferase activity"/>
    <property type="evidence" value="ECO:0007669"/>
    <property type="project" value="TreeGrafter"/>
</dbReference>
<dbReference type="RefSeq" id="WP_310799125.1">
    <property type="nucleotide sequence ID" value="NZ_CP123872.1"/>
</dbReference>
<dbReference type="EMBL" id="CP123872">
    <property type="protein sequence ID" value="WND03272.1"/>
    <property type="molecule type" value="Genomic_DNA"/>
</dbReference>
<dbReference type="InterPro" id="IPR013969">
    <property type="entry name" value="Oligosacch_biosynth_Alg14"/>
</dbReference>
<organism evidence="6 7">
    <name type="scientific">Temperatibacter marinus</name>
    <dbReference type="NCBI Taxonomy" id="1456591"/>
    <lineage>
        <taxon>Bacteria</taxon>
        <taxon>Pseudomonadati</taxon>
        <taxon>Pseudomonadota</taxon>
        <taxon>Alphaproteobacteria</taxon>
        <taxon>Kordiimonadales</taxon>
        <taxon>Temperatibacteraceae</taxon>
        <taxon>Temperatibacter</taxon>
    </lineage>
</organism>
<keyword evidence="7" id="KW-1185">Reference proteome</keyword>
<evidence type="ECO:0000256" key="1">
    <source>
        <dbReference type="ARBA" id="ARBA00004389"/>
    </source>
</evidence>
<name>A0AA52ED60_9PROT</name>
<evidence type="ECO:0008006" key="8">
    <source>
        <dbReference type="Google" id="ProtNLM"/>
    </source>
</evidence>
<keyword evidence="5" id="KW-0472">Membrane</keyword>
<evidence type="ECO:0000256" key="5">
    <source>
        <dbReference type="ARBA" id="ARBA00023136"/>
    </source>
</evidence>
<keyword evidence="4" id="KW-1133">Transmembrane helix</keyword>
<dbReference type="Pfam" id="PF08660">
    <property type="entry name" value="Alg14"/>
    <property type="match status" value="1"/>
</dbReference>
<comment type="subcellular location">
    <subcellularLocation>
        <location evidence="1">Endoplasmic reticulum membrane</location>
        <topology evidence="1">Single-pass membrane protein</topology>
    </subcellularLocation>
</comment>
<gene>
    <name evidence="6" type="ORF">QGN29_02675</name>
</gene>
<dbReference type="AlphaFoldDB" id="A0AA52ED60"/>
<evidence type="ECO:0000313" key="6">
    <source>
        <dbReference type="EMBL" id="WND03272.1"/>
    </source>
</evidence>
<dbReference type="KEGG" id="tmk:QGN29_02675"/>
<dbReference type="Proteomes" id="UP001268683">
    <property type="component" value="Chromosome"/>
</dbReference>
<sequence>MSKSVIKKPKVFAIASSGGHWVQLLRLQSAFKNCHVTYVTVHEESKQDIADKNAKFYKVCDGNRDTKFTLIFMAIQILFLLVRSRPDVVISTGAAQGYFACRFAKLVGAKSLFLDSVANASEISLSAKLARSHAHKVFSQWPEVAKKFGIEYHGKVL</sequence>
<dbReference type="PANTHER" id="PTHR12154">
    <property type="entry name" value="GLYCOSYL TRANSFERASE-RELATED"/>
    <property type="match status" value="1"/>
</dbReference>
<accession>A0AA52ED60</accession>
<protein>
    <recommendedName>
        <fullName evidence="8">Oligosaccharide biosynthesis protein Alg14 like protein</fullName>
    </recommendedName>
</protein>